<evidence type="ECO:0000313" key="5">
    <source>
        <dbReference type="Proteomes" id="UP000298781"/>
    </source>
</evidence>
<dbReference type="InterPro" id="IPR050832">
    <property type="entry name" value="Bact_Acetyltransf"/>
</dbReference>
<evidence type="ECO:0000256" key="2">
    <source>
        <dbReference type="ARBA" id="ARBA00023315"/>
    </source>
</evidence>
<proteinExistence type="predicted"/>
<dbReference type="OrthoDB" id="9809751at2"/>
<dbReference type="AlphaFoldDB" id="A0A4D7BEE2"/>
<dbReference type="Gene3D" id="3.40.630.30">
    <property type="match status" value="1"/>
</dbReference>
<sequence>MTMTDPAVRMTTLAEQPHFREAVSDRIWKAWWRDEGHALAEIDDRVGQSLGAGPIPCALIAASGERFVGTVSLIESDMDERPQYSPWIAALWVDPEHRRQGIGAALVKAAATRAFEAGIGMLYLCATPDKAPFYMSLGWRQIEENVAGLNVLSLSR</sequence>
<dbReference type="InterPro" id="IPR016181">
    <property type="entry name" value="Acyl_CoA_acyltransferase"/>
</dbReference>
<accession>A0A4D7BEE2</accession>
<dbReference type="SUPFAM" id="SSF55729">
    <property type="entry name" value="Acyl-CoA N-acyltransferases (Nat)"/>
    <property type="match status" value="1"/>
</dbReference>
<dbReference type="Proteomes" id="UP000298781">
    <property type="component" value="Chromosome"/>
</dbReference>
<organism evidence="4 5">
    <name type="scientific">Phreatobacter stygius</name>
    <dbReference type="NCBI Taxonomy" id="1940610"/>
    <lineage>
        <taxon>Bacteria</taxon>
        <taxon>Pseudomonadati</taxon>
        <taxon>Pseudomonadota</taxon>
        <taxon>Alphaproteobacteria</taxon>
        <taxon>Hyphomicrobiales</taxon>
        <taxon>Phreatobacteraceae</taxon>
        <taxon>Phreatobacter</taxon>
    </lineage>
</organism>
<evidence type="ECO:0000259" key="3">
    <source>
        <dbReference type="PROSITE" id="PS51186"/>
    </source>
</evidence>
<dbReference type="PANTHER" id="PTHR43877">
    <property type="entry name" value="AMINOALKYLPHOSPHONATE N-ACETYLTRANSFERASE-RELATED-RELATED"/>
    <property type="match status" value="1"/>
</dbReference>
<keyword evidence="1 4" id="KW-0808">Transferase</keyword>
<keyword evidence="2" id="KW-0012">Acyltransferase</keyword>
<dbReference type="CDD" id="cd04301">
    <property type="entry name" value="NAT_SF"/>
    <property type="match status" value="1"/>
</dbReference>
<dbReference type="Pfam" id="PF00583">
    <property type="entry name" value="Acetyltransf_1"/>
    <property type="match status" value="1"/>
</dbReference>
<gene>
    <name evidence="4" type="ORF">E8M01_31290</name>
</gene>
<dbReference type="PANTHER" id="PTHR43877:SF1">
    <property type="entry name" value="ACETYLTRANSFERASE"/>
    <property type="match status" value="1"/>
</dbReference>
<evidence type="ECO:0000313" key="4">
    <source>
        <dbReference type="EMBL" id="QCI68318.1"/>
    </source>
</evidence>
<reference evidence="4 5" key="1">
    <citation type="submission" date="2019-04" db="EMBL/GenBank/DDBJ databases">
        <title>Phreatobacter aquaticus sp. nov.</title>
        <authorList>
            <person name="Choi A."/>
        </authorList>
    </citation>
    <scope>NUCLEOTIDE SEQUENCE [LARGE SCALE GENOMIC DNA]</scope>
    <source>
        <strain evidence="4 5">KCTC 52518</strain>
    </source>
</reference>
<dbReference type="KEGG" id="pstg:E8M01_31290"/>
<keyword evidence="5" id="KW-1185">Reference proteome</keyword>
<dbReference type="InterPro" id="IPR000182">
    <property type="entry name" value="GNAT_dom"/>
</dbReference>
<dbReference type="PROSITE" id="PS51186">
    <property type="entry name" value="GNAT"/>
    <property type="match status" value="1"/>
</dbReference>
<dbReference type="GO" id="GO:0016747">
    <property type="term" value="F:acyltransferase activity, transferring groups other than amino-acyl groups"/>
    <property type="evidence" value="ECO:0007669"/>
    <property type="project" value="InterPro"/>
</dbReference>
<name>A0A4D7BEE2_9HYPH</name>
<dbReference type="EMBL" id="CP039690">
    <property type="protein sequence ID" value="QCI68318.1"/>
    <property type="molecule type" value="Genomic_DNA"/>
</dbReference>
<protein>
    <submittedName>
        <fullName evidence="4">GNAT family N-acetyltransferase</fullName>
    </submittedName>
</protein>
<evidence type="ECO:0000256" key="1">
    <source>
        <dbReference type="ARBA" id="ARBA00022679"/>
    </source>
</evidence>
<feature type="domain" description="N-acetyltransferase" evidence="3">
    <location>
        <begin position="10"/>
        <end position="156"/>
    </location>
</feature>